<dbReference type="InterPro" id="IPR036259">
    <property type="entry name" value="MFS_trans_sf"/>
</dbReference>
<feature type="non-terminal residue" evidence="10">
    <location>
        <position position="1"/>
    </location>
</feature>
<evidence type="ECO:0000256" key="6">
    <source>
        <dbReference type="ARBA" id="ARBA00023136"/>
    </source>
</evidence>
<evidence type="ECO:0000256" key="5">
    <source>
        <dbReference type="ARBA" id="ARBA00022989"/>
    </source>
</evidence>
<keyword evidence="5 8" id="KW-1133">Transmembrane helix</keyword>
<dbReference type="AlphaFoldDB" id="A0A3E2H6N7"/>
<sequence length="531" mass="58233">MGKEAAEYTEKRSIAVTNANAYADEHAQGLEIPKIIWYKHKGLRKLYALIPILFLNATINGYDSSLLNGLQTLPPWQTHYGHPVGSELGLFNAIYNIGGICALPFSAYIADILGRKTGICIGLVIVFIGTIIQVVPAGHHDSMFIGGRFLIGLGANISQGSSPVLVTELAHPQHRGRITTLYNSIYSLGAIIAAWTVFGTVKYTTDAGWQIPTALQSAMPALQLLLLYFVPESPRWLCSKDRSDEALAILVKYHAAGDVNDRFVLSEFYEIQETLRLEKINSKTGWINFVKTPGNRKRLMLIAMVAFFSQCSGNGLISYYLHSILNSVGITKSHDQTIINGGLTIWSLIVSCVACMFVDKVGRRPLFMSAAVGMLAVFSIWTACSAVYSKTGSTSAGSAVVAMIFLFNGAIGVAYPGLTVAYPVEILPFNLRAKGIAILYACKALASTFNQYVNPIGLQHLSWKYYFVYIAILVLECFAVWFLFVETKGPTLEEIARLFDGEDANVAGKDLVEHKVHVEEIEDAEAVHQKL</sequence>
<feature type="transmembrane region" description="Helical" evidence="8">
    <location>
        <begin position="465"/>
        <end position="485"/>
    </location>
</feature>
<dbReference type="OrthoDB" id="6133115at2759"/>
<evidence type="ECO:0000256" key="1">
    <source>
        <dbReference type="ARBA" id="ARBA00004141"/>
    </source>
</evidence>
<dbReference type="InterPro" id="IPR005829">
    <property type="entry name" value="Sugar_transporter_CS"/>
</dbReference>
<feature type="transmembrane region" description="Helical" evidence="8">
    <location>
        <begin position="366"/>
        <end position="388"/>
    </location>
</feature>
<comment type="subcellular location">
    <subcellularLocation>
        <location evidence="1">Membrane</location>
        <topology evidence="1">Multi-pass membrane protein</topology>
    </subcellularLocation>
</comment>
<evidence type="ECO:0000256" key="2">
    <source>
        <dbReference type="ARBA" id="ARBA00010992"/>
    </source>
</evidence>
<feature type="transmembrane region" description="Helical" evidence="8">
    <location>
        <begin position="117"/>
        <end position="137"/>
    </location>
</feature>
<feature type="domain" description="Major facilitator superfamily (MFS) profile" evidence="9">
    <location>
        <begin position="49"/>
        <end position="488"/>
    </location>
</feature>
<dbReference type="GO" id="GO:0016020">
    <property type="term" value="C:membrane"/>
    <property type="evidence" value="ECO:0007669"/>
    <property type="project" value="UniProtKB-SubCell"/>
</dbReference>
<dbReference type="FunFam" id="1.20.1250.20:FF:000117">
    <property type="entry name" value="MFS hexose transporter"/>
    <property type="match status" value="1"/>
</dbReference>
<comment type="caution">
    <text evidence="10">The sequence shown here is derived from an EMBL/GenBank/DDBJ whole genome shotgun (WGS) entry which is preliminary data.</text>
</comment>
<organism evidence="10 11">
    <name type="scientific">Scytalidium lignicola</name>
    <name type="common">Hyphomycete</name>
    <dbReference type="NCBI Taxonomy" id="5539"/>
    <lineage>
        <taxon>Eukaryota</taxon>
        <taxon>Fungi</taxon>
        <taxon>Dikarya</taxon>
        <taxon>Ascomycota</taxon>
        <taxon>Pezizomycotina</taxon>
        <taxon>Leotiomycetes</taxon>
        <taxon>Leotiomycetes incertae sedis</taxon>
        <taxon>Scytalidium</taxon>
    </lineage>
</organism>
<evidence type="ECO:0000313" key="10">
    <source>
        <dbReference type="EMBL" id="RFU29065.1"/>
    </source>
</evidence>
<keyword evidence="11" id="KW-1185">Reference proteome</keyword>
<evidence type="ECO:0000256" key="3">
    <source>
        <dbReference type="ARBA" id="ARBA00022448"/>
    </source>
</evidence>
<proteinExistence type="inferred from homology"/>
<feature type="transmembrane region" description="Helical" evidence="8">
    <location>
        <begin position="90"/>
        <end position="110"/>
    </location>
</feature>
<comment type="similarity">
    <text evidence="2 7">Belongs to the major facilitator superfamily. Sugar transporter (TC 2.A.1.1) family.</text>
</comment>
<feature type="transmembrane region" description="Helical" evidence="8">
    <location>
        <begin position="400"/>
        <end position="424"/>
    </location>
</feature>
<dbReference type="NCBIfam" id="TIGR00879">
    <property type="entry name" value="SP"/>
    <property type="match status" value="1"/>
</dbReference>
<dbReference type="InterPro" id="IPR050360">
    <property type="entry name" value="MFS_Sugar_Transporters"/>
</dbReference>
<feature type="transmembrane region" description="Helical" evidence="8">
    <location>
        <begin position="436"/>
        <end position="453"/>
    </location>
</feature>
<feature type="transmembrane region" description="Helical" evidence="8">
    <location>
        <begin position="341"/>
        <end position="359"/>
    </location>
</feature>
<dbReference type="PANTHER" id="PTHR48022">
    <property type="entry name" value="PLASTIDIC GLUCOSE TRANSPORTER 4"/>
    <property type="match status" value="1"/>
</dbReference>
<dbReference type="InterPro" id="IPR020846">
    <property type="entry name" value="MFS_dom"/>
</dbReference>
<keyword evidence="3 7" id="KW-0813">Transport</keyword>
<accession>A0A3E2H6N7</accession>
<evidence type="ECO:0000256" key="8">
    <source>
        <dbReference type="SAM" id="Phobius"/>
    </source>
</evidence>
<evidence type="ECO:0000313" key="11">
    <source>
        <dbReference type="Proteomes" id="UP000258309"/>
    </source>
</evidence>
<dbReference type="Proteomes" id="UP000258309">
    <property type="component" value="Unassembled WGS sequence"/>
</dbReference>
<dbReference type="PROSITE" id="PS00216">
    <property type="entry name" value="SUGAR_TRANSPORT_1"/>
    <property type="match status" value="1"/>
</dbReference>
<feature type="transmembrane region" description="Helical" evidence="8">
    <location>
        <begin position="46"/>
        <end position="70"/>
    </location>
</feature>
<dbReference type="EMBL" id="NCSJ02000140">
    <property type="protein sequence ID" value="RFU29065.1"/>
    <property type="molecule type" value="Genomic_DNA"/>
</dbReference>
<dbReference type="Pfam" id="PF00083">
    <property type="entry name" value="Sugar_tr"/>
    <property type="match status" value="1"/>
</dbReference>
<feature type="non-terminal residue" evidence="10">
    <location>
        <position position="531"/>
    </location>
</feature>
<feature type="transmembrane region" description="Helical" evidence="8">
    <location>
        <begin position="299"/>
        <end position="321"/>
    </location>
</feature>
<evidence type="ECO:0000259" key="9">
    <source>
        <dbReference type="PROSITE" id="PS50850"/>
    </source>
</evidence>
<dbReference type="InterPro" id="IPR005828">
    <property type="entry name" value="MFS_sugar_transport-like"/>
</dbReference>
<evidence type="ECO:0000256" key="4">
    <source>
        <dbReference type="ARBA" id="ARBA00022692"/>
    </source>
</evidence>
<feature type="transmembrane region" description="Helical" evidence="8">
    <location>
        <begin position="149"/>
        <end position="169"/>
    </location>
</feature>
<feature type="transmembrane region" description="Helical" evidence="8">
    <location>
        <begin position="181"/>
        <end position="201"/>
    </location>
</feature>
<reference evidence="10 11" key="1">
    <citation type="submission" date="2018-05" db="EMBL/GenBank/DDBJ databases">
        <title>Draft genome sequence of Scytalidium lignicola DSM 105466, a ubiquitous saprotrophic fungus.</title>
        <authorList>
            <person name="Buettner E."/>
            <person name="Gebauer A.M."/>
            <person name="Hofrichter M."/>
            <person name="Liers C."/>
            <person name="Kellner H."/>
        </authorList>
    </citation>
    <scope>NUCLEOTIDE SEQUENCE [LARGE SCALE GENOMIC DNA]</scope>
    <source>
        <strain evidence="10 11">DSM 105466</strain>
    </source>
</reference>
<dbReference type="PRINTS" id="PR00171">
    <property type="entry name" value="SUGRTRNSPORT"/>
</dbReference>
<dbReference type="InterPro" id="IPR003663">
    <property type="entry name" value="Sugar/inositol_transpt"/>
</dbReference>
<dbReference type="Gene3D" id="1.20.1250.20">
    <property type="entry name" value="MFS general substrate transporter like domains"/>
    <property type="match status" value="1"/>
</dbReference>
<evidence type="ECO:0000256" key="7">
    <source>
        <dbReference type="RuleBase" id="RU003346"/>
    </source>
</evidence>
<dbReference type="GO" id="GO:0005351">
    <property type="term" value="F:carbohydrate:proton symporter activity"/>
    <property type="evidence" value="ECO:0007669"/>
    <property type="project" value="TreeGrafter"/>
</dbReference>
<gene>
    <name evidence="10" type="ORF">B7463_g7261</name>
</gene>
<name>A0A3E2H6N7_SCYLI</name>
<keyword evidence="4 8" id="KW-0812">Transmembrane</keyword>
<dbReference type="PANTHER" id="PTHR48022:SF64">
    <property type="entry name" value="MAJOR FACILITATOR SUPERFAMILY (MFS) PROFILE DOMAIN-CONTAINING PROTEIN"/>
    <property type="match status" value="1"/>
</dbReference>
<feature type="transmembrane region" description="Helical" evidence="8">
    <location>
        <begin position="207"/>
        <end position="230"/>
    </location>
</feature>
<dbReference type="SUPFAM" id="SSF103473">
    <property type="entry name" value="MFS general substrate transporter"/>
    <property type="match status" value="1"/>
</dbReference>
<dbReference type="PROSITE" id="PS50850">
    <property type="entry name" value="MFS"/>
    <property type="match status" value="1"/>
</dbReference>
<keyword evidence="6 8" id="KW-0472">Membrane</keyword>
<protein>
    <recommendedName>
        <fullName evidence="9">Major facilitator superfamily (MFS) profile domain-containing protein</fullName>
    </recommendedName>
</protein>